<gene>
    <name evidence="1" type="ORF">PDJAM_G00150590</name>
</gene>
<keyword evidence="2" id="KW-1185">Reference proteome</keyword>
<proteinExistence type="predicted"/>
<accession>A0ACC5ZH47</accession>
<name>A0ACC5ZH47_9TELE</name>
<dbReference type="Proteomes" id="UP000830395">
    <property type="component" value="Chromosome 25"/>
</dbReference>
<organism evidence="1 2">
    <name type="scientific">Pangasius djambal</name>
    <dbReference type="NCBI Taxonomy" id="1691987"/>
    <lineage>
        <taxon>Eukaryota</taxon>
        <taxon>Metazoa</taxon>
        <taxon>Chordata</taxon>
        <taxon>Craniata</taxon>
        <taxon>Vertebrata</taxon>
        <taxon>Euteleostomi</taxon>
        <taxon>Actinopterygii</taxon>
        <taxon>Neopterygii</taxon>
        <taxon>Teleostei</taxon>
        <taxon>Ostariophysi</taxon>
        <taxon>Siluriformes</taxon>
        <taxon>Pangasiidae</taxon>
        <taxon>Pangasius</taxon>
    </lineage>
</organism>
<dbReference type="EMBL" id="CM040999">
    <property type="protein sequence ID" value="MCJ8747192.1"/>
    <property type="molecule type" value="Genomic_DNA"/>
</dbReference>
<evidence type="ECO:0000313" key="2">
    <source>
        <dbReference type="Proteomes" id="UP000830395"/>
    </source>
</evidence>
<reference evidence="1" key="1">
    <citation type="submission" date="2020-02" db="EMBL/GenBank/DDBJ databases">
        <title>Genome sequencing of the panga catfish, Pangasius djambal.</title>
        <authorList>
            <person name="Wen M."/>
            <person name="Zahm M."/>
            <person name="Roques C."/>
            <person name="Cabau C."/>
            <person name="Klopp C."/>
            <person name="Donnadieu C."/>
            <person name="Jouanno E."/>
            <person name="Avarre J.-C."/>
            <person name="Campet M."/>
            <person name="Ha T."/>
            <person name="Dugue R."/>
            <person name="Lampietro C."/>
            <person name="Louis A."/>
            <person name="Herpin A."/>
            <person name="Echchiki A."/>
            <person name="Berthelot C."/>
            <person name="Parey E."/>
            <person name="Roest-Crollius H."/>
            <person name="Braasch I."/>
            <person name="Postlethwait J.H."/>
            <person name="Bobe J."/>
            <person name="Montfort J."/>
            <person name="Bouchez O."/>
            <person name="Begum T."/>
            <person name="Schartl M."/>
            <person name="Gustiano R."/>
            <person name="Guiguen Y."/>
        </authorList>
    </citation>
    <scope>NUCLEOTIDE SEQUENCE</scope>
    <source>
        <strain evidence="1">Pdj_M5554</strain>
    </source>
</reference>
<protein>
    <submittedName>
        <fullName evidence="1">Uncharacterized protein</fullName>
    </submittedName>
</protein>
<evidence type="ECO:0000313" key="1">
    <source>
        <dbReference type="EMBL" id="MCJ8747192.1"/>
    </source>
</evidence>
<sequence>MASLADVGWKLLEFKARSKRSGSIYEPLKLSILHPEDEPLWEKLDRFYSAGKTAKKSHSFTWMKCLVLIEDVKMPLSHPDLHSRCTYFE</sequence>
<comment type="caution">
    <text evidence="1">The sequence shown here is derived from an EMBL/GenBank/DDBJ whole genome shotgun (WGS) entry which is preliminary data.</text>
</comment>